<dbReference type="InterPro" id="IPR010819">
    <property type="entry name" value="AGE/CE"/>
</dbReference>
<evidence type="ECO:0000256" key="1">
    <source>
        <dbReference type="ARBA" id="ARBA00008558"/>
    </source>
</evidence>
<dbReference type="GO" id="GO:0016853">
    <property type="term" value="F:isomerase activity"/>
    <property type="evidence" value="ECO:0007669"/>
    <property type="project" value="UniProtKB-KW"/>
</dbReference>
<keyword evidence="4" id="KW-1185">Reference proteome</keyword>
<sequence length="408" mass="43451">MSAVLESGFAQGAGGPVSGADDWASWFWAEFLTGWLARVHDEQGGVFDMLGADGRPVLAAEKTVLAQARVLFTLSHLALLSGDPAMLAAADHQASFLPRFRKAPGLYRRALRRDGSVTGLAGDEVARSYDQSFVILALATWNRLAPREGTAAEIDACWTALATTLTDPATGLLLEDDSVTDPAAPDAPLRAQNPHMHLYEACLQAFEMTGNDLWQTRAASLRALGLQHFLDTGTGSIAEFRAPDLGPLPGAAGLRREPGHQCEWAWLLGREAELGGDPALRGTAATLMAFADRCGFSGAGPLQGAAFDAVAADGAVMEHSFLLWPQTEAIKALTLRHRAGEAAAGTRARALLCLMFEGWFAGRKSFVNQLDAAGESLWSEAPSRLLYHVALALTEGARAGLWPGLPRR</sequence>
<evidence type="ECO:0000256" key="2">
    <source>
        <dbReference type="ARBA" id="ARBA00023235"/>
    </source>
</evidence>
<dbReference type="RefSeq" id="WP_161344700.1">
    <property type="nucleotide sequence ID" value="NZ_BMGW01000003.1"/>
</dbReference>
<dbReference type="SUPFAM" id="SSF48208">
    <property type="entry name" value="Six-hairpin glycosidases"/>
    <property type="match status" value="1"/>
</dbReference>
<dbReference type="OrthoDB" id="9806359at2"/>
<comment type="caution">
    <text evidence="3">The sequence shown here is derived from an EMBL/GenBank/DDBJ whole genome shotgun (WGS) entry which is preliminary data.</text>
</comment>
<dbReference type="Proteomes" id="UP000477083">
    <property type="component" value="Unassembled WGS sequence"/>
</dbReference>
<dbReference type="InterPro" id="IPR008928">
    <property type="entry name" value="6-hairpin_glycosidase_sf"/>
</dbReference>
<evidence type="ECO:0000313" key="3">
    <source>
        <dbReference type="EMBL" id="MZQ88780.1"/>
    </source>
</evidence>
<dbReference type="EMBL" id="WWNR01000003">
    <property type="protein sequence ID" value="MZQ88780.1"/>
    <property type="molecule type" value="Genomic_DNA"/>
</dbReference>
<evidence type="ECO:0008006" key="5">
    <source>
        <dbReference type="Google" id="ProtNLM"/>
    </source>
</evidence>
<reference evidence="3 4" key="1">
    <citation type="submission" date="2020-01" db="EMBL/GenBank/DDBJ databases">
        <title>Frigidibacter albus SP32T (=CGMCC 1.13995T).</title>
        <authorList>
            <person name="Liao X."/>
        </authorList>
    </citation>
    <scope>NUCLEOTIDE SEQUENCE [LARGE SCALE GENOMIC DNA]</scope>
    <source>
        <strain evidence="3 4">SP32</strain>
    </source>
</reference>
<evidence type="ECO:0000313" key="4">
    <source>
        <dbReference type="Proteomes" id="UP000477083"/>
    </source>
</evidence>
<accession>A0A6L8VHV5</accession>
<gene>
    <name evidence="3" type="ORF">GS660_06690</name>
</gene>
<name>A0A6L8VHV5_9RHOB</name>
<dbReference type="PANTHER" id="PTHR15108">
    <property type="entry name" value="N-ACYLGLUCOSAMINE-2-EPIMERASE"/>
    <property type="match status" value="1"/>
</dbReference>
<dbReference type="InterPro" id="IPR012341">
    <property type="entry name" value="6hp_glycosidase-like_sf"/>
</dbReference>
<protein>
    <recommendedName>
        <fullName evidence="5">Mannose-6-phosphate isomerase</fullName>
    </recommendedName>
</protein>
<organism evidence="3 4">
    <name type="scientific">Frigidibacter albus</name>
    <dbReference type="NCBI Taxonomy" id="1465486"/>
    <lineage>
        <taxon>Bacteria</taxon>
        <taxon>Pseudomonadati</taxon>
        <taxon>Pseudomonadota</taxon>
        <taxon>Alphaproteobacteria</taxon>
        <taxon>Rhodobacterales</taxon>
        <taxon>Paracoccaceae</taxon>
        <taxon>Frigidibacter</taxon>
    </lineage>
</organism>
<dbReference type="Pfam" id="PF07221">
    <property type="entry name" value="GlcNAc_2-epim"/>
    <property type="match status" value="1"/>
</dbReference>
<dbReference type="AlphaFoldDB" id="A0A6L8VHV5"/>
<dbReference type="Gene3D" id="1.50.10.10">
    <property type="match status" value="1"/>
</dbReference>
<proteinExistence type="inferred from homology"/>
<dbReference type="GO" id="GO:0005975">
    <property type="term" value="P:carbohydrate metabolic process"/>
    <property type="evidence" value="ECO:0007669"/>
    <property type="project" value="InterPro"/>
</dbReference>
<comment type="similarity">
    <text evidence="1">Belongs to the N-acylglucosamine 2-epimerase family.</text>
</comment>
<keyword evidence="2" id="KW-0413">Isomerase</keyword>